<keyword evidence="2" id="KW-1185">Reference proteome</keyword>
<proteinExistence type="predicted"/>
<evidence type="ECO:0000313" key="2">
    <source>
        <dbReference type="Proteomes" id="UP001056778"/>
    </source>
</evidence>
<name>A0ACB9TJZ5_HOLOL</name>
<dbReference type="Proteomes" id="UP001056778">
    <property type="component" value="Chromosome 2"/>
</dbReference>
<protein>
    <submittedName>
        <fullName evidence="1">Vesicular mannose-binding lectin</fullName>
    </submittedName>
</protein>
<comment type="caution">
    <text evidence="1">The sequence shown here is derived from an EMBL/GenBank/DDBJ whole genome shotgun (WGS) entry which is preliminary data.</text>
</comment>
<organism evidence="1 2">
    <name type="scientific">Holotrichia oblita</name>
    <name type="common">Chafer beetle</name>
    <dbReference type="NCBI Taxonomy" id="644536"/>
    <lineage>
        <taxon>Eukaryota</taxon>
        <taxon>Metazoa</taxon>
        <taxon>Ecdysozoa</taxon>
        <taxon>Arthropoda</taxon>
        <taxon>Hexapoda</taxon>
        <taxon>Insecta</taxon>
        <taxon>Pterygota</taxon>
        <taxon>Neoptera</taxon>
        <taxon>Endopterygota</taxon>
        <taxon>Coleoptera</taxon>
        <taxon>Polyphaga</taxon>
        <taxon>Scarabaeiformia</taxon>
        <taxon>Scarabaeidae</taxon>
        <taxon>Melolonthinae</taxon>
        <taxon>Holotrichia</taxon>
    </lineage>
</organism>
<accession>A0ACB9TJZ5</accession>
<evidence type="ECO:0000313" key="1">
    <source>
        <dbReference type="EMBL" id="KAI4467120.1"/>
    </source>
</evidence>
<dbReference type="EMBL" id="CM043016">
    <property type="protein sequence ID" value="KAI4467120.1"/>
    <property type="molecule type" value="Genomic_DNA"/>
</dbReference>
<sequence>MLSIHPAAKLDVDQMNLLHHNDLNLHSQHHQQMNEELSGMLNHCHPLALNSDHQAMLHHGSMSHHLKQEPSGYTPSNHPFSITRLLPTESKADIKMYDMHYGYNSLSPLQNSVHAQATIGNDYYNNPLYHTPTGTTSL</sequence>
<reference evidence="1" key="1">
    <citation type="submission" date="2022-04" db="EMBL/GenBank/DDBJ databases">
        <title>Chromosome-scale genome assembly of Holotrichia oblita Faldermann.</title>
        <authorList>
            <person name="Rongchong L."/>
        </authorList>
    </citation>
    <scope>NUCLEOTIDE SEQUENCE</scope>
    <source>
        <strain evidence="1">81SQS9</strain>
    </source>
</reference>
<gene>
    <name evidence="1" type="ORF">MML48_2g00011174</name>
</gene>